<evidence type="ECO:0000313" key="1">
    <source>
        <dbReference type="EMBL" id="PJA47073.1"/>
    </source>
</evidence>
<sequence>MTWSQAFNPTKSLRQCTEKAKLCSDLTCKITTKEEIQRIDVSQVIIVFNKIVDYLQNIDWT</sequence>
<dbReference type="AlphaFoldDB" id="A0A2M7XGS4"/>
<comment type="caution">
    <text evidence="1">The sequence shown here is derived from an EMBL/GenBank/DDBJ whole genome shotgun (WGS) entry which is preliminary data.</text>
</comment>
<dbReference type="EMBL" id="PFWT01000002">
    <property type="protein sequence ID" value="PJA47073.1"/>
    <property type="molecule type" value="Genomic_DNA"/>
</dbReference>
<organism evidence="1 2">
    <name type="scientific">Candidatus Uhrbacteria bacterium CG_4_9_14_3_um_filter_41_35</name>
    <dbReference type="NCBI Taxonomy" id="1975034"/>
    <lineage>
        <taxon>Bacteria</taxon>
        <taxon>Candidatus Uhriibacteriota</taxon>
    </lineage>
</organism>
<name>A0A2M7XGS4_9BACT</name>
<dbReference type="Proteomes" id="UP000231263">
    <property type="component" value="Unassembled WGS sequence"/>
</dbReference>
<accession>A0A2M7XGS4</accession>
<gene>
    <name evidence="1" type="ORF">CO173_00210</name>
</gene>
<proteinExistence type="predicted"/>
<evidence type="ECO:0000313" key="2">
    <source>
        <dbReference type="Proteomes" id="UP000231263"/>
    </source>
</evidence>
<reference evidence="2" key="1">
    <citation type="submission" date="2017-09" db="EMBL/GenBank/DDBJ databases">
        <title>Depth-based differentiation of microbial function through sediment-hosted aquifers and enrichment of novel symbionts in the deep terrestrial subsurface.</title>
        <authorList>
            <person name="Probst A.J."/>
            <person name="Ladd B."/>
            <person name="Jarett J.K."/>
            <person name="Geller-Mcgrath D.E."/>
            <person name="Sieber C.M.K."/>
            <person name="Emerson J.B."/>
            <person name="Anantharaman K."/>
            <person name="Thomas B.C."/>
            <person name="Malmstrom R."/>
            <person name="Stieglmeier M."/>
            <person name="Klingl A."/>
            <person name="Woyke T."/>
            <person name="Ryan C.M."/>
            <person name="Banfield J.F."/>
        </authorList>
    </citation>
    <scope>NUCLEOTIDE SEQUENCE [LARGE SCALE GENOMIC DNA]</scope>
</reference>
<protein>
    <submittedName>
        <fullName evidence="1">Uncharacterized protein</fullName>
    </submittedName>
</protein>